<proteinExistence type="predicted"/>
<reference evidence="1" key="2">
    <citation type="journal article" date="2015" name="Data Brief">
        <title>Shoot transcriptome of the giant reed, Arundo donax.</title>
        <authorList>
            <person name="Barrero R.A."/>
            <person name="Guerrero F.D."/>
            <person name="Moolhuijzen P."/>
            <person name="Goolsby J.A."/>
            <person name="Tidwell J."/>
            <person name="Bellgard S.E."/>
            <person name="Bellgard M.I."/>
        </authorList>
    </citation>
    <scope>NUCLEOTIDE SEQUENCE</scope>
    <source>
        <tissue evidence="1">Shoot tissue taken approximately 20 cm above the soil surface</tissue>
    </source>
</reference>
<organism evidence="1">
    <name type="scientific">Arundo donax</name>
    <name type="common">Giant reed</name>
    <name type="synonym">Donax arundinaceus</name>
    <dbReference type="NCBI Taxonomy" id="35708"/>
    <lineage>
        <taxon>Eukaryota</taxon>
        <taxon>Viridiplantae</taxon>
        <taxon>Streptophyta</taxon>
        <taxon>Embryophyta</taxon>
        <taxon>Tracheophyta</taxon>
        <taxon>Spermatophyta</taxon>
        <taxon>Magnoliopsida</taxon>
        <taxon>Liliopsida</taxon>
        <taxon>Poales</taxon>
        <taxon>Poaceae</taxon>
        <taxon>PACMAD clade</taxon>
        <taxon>Arundinoideae</taxon>
        <taxon>Arundineae</taxon>
        <taxon>Arundo</taxon>
    </lineage>
</organism>
<name>A0A0A9C7V2_ARUDO</name>
<reference evidence="1" key="1">
    <citation type="submission" date="2014-09" db="EMBL/GenBank/DDBJ databases">
        <authorList>
            <person name="Magalhaes I.L.F."/>
            <person name="Oliveira U."/>
            <person name="Santos F.R."/>
            <person name="Vidigal T.H.D.A."/>
            <person name="Brescovit A.D."/>
            <person name="Santos A.J."/>
        </authorList>
    </citation>
    <scope>NUCLEOTIDE SEQUENCE</scope>
    <source>
        <tissue evidence="1">Shoot tissue taken approximately 20 cm above the soil surface</tissue>
    </source>
</reference>
<sequence>MTANKIAAVCYVQRQLRFTSYCLQFSVLLQQCLLEICNRGFILSNRCSFDT</sequence>
<accession>A0A0A9C7V2</accession>
<dbReference type="EMBL" id="GBRH01227352">
    <property type="protein sequence ID" value="JAD70543.1"/>
    <property type="molecule type" value="Transcribed_RNA"/>
</dbReference>
<dbReference type="AlphaFoldDB" id="A0A0A9C7V2"/>
<protein>
    <submittedName>
        <fullName evidence="1">Uncharacterized protein</fullName>
    </submittedName>
</protein>
<evidence type="ECO:0000313" key="1">
    <source>
        <dbReference type="EMBL" id="JAD70543.1"/>
    </source>
</evidence>